<evidence type="ECO:0000313" key="5">
    <source>
        <dbReference type="Proteomes" id="UP001059380"/>
    </source>
</evidence>
<evidence type="ECO:0000313" key="4">
    <source>
        <dbReference type="EMBL" id="UWZ83931.1"/>
    </source>
</evidence>
<proteinExistence type="predicted"/>
<sequence length="288" mass="30710">MKPVLVLAMIGGAFVIQWSAASASGQASVSASSVRTESTASRLTDIPPMPKGKSTVMGGSIRDVDQVRDRFVLNVYGEKPMRILYDERTQVFRDGKKIALHDLGPTAHASVQTTLDGASIFAVTVHILSEQPSGDYQGRVKSFNPETGELTLTSAASREPFRIQVTNQTSFKREGQSAFSSQQSSANDLMPGSLVSVTFGSNNKGKGTAQEVSVLAAPGATFIFSGALSALDVASGSLTLVDAKSNRSYQIFFDPTHQSATNLRPGQHVRVSADYDGKRYVATEISVQ</sequence>
<dbReference type="RefSeq" id="WP_260793435.1">
    <property type="nucleotide sequence ID" value="NZ_CP093313.1"/>
</dbReference>
<name>A0A9J7BMM0_9BACT</name>
<dbReference type="Proteomes" id="UP001059380">
    <property type="component" value="Chromosome"/>
</dbReference>
<dbReference type="KEGG" id="orp:MOP44_25655"/>
<keyword evidence="5" id="KW-1185">Reference proteome</keyword>
<dbReference type="EMBL" id="CP093313">
    <property type="protein sequence ID" value="UWZ83931.1"/>
    <property type="molecule type" value="Genomic_DNA"/>
</dbReference>
<feature type="region of interest" description="Disordered" evidence="1">
    <location>
        <begin position="29"/>
        <end position="58"/>
    </location>
</feature>
<reference evidence="4" key="1">
    <citation type="submission" date="2021-04" db="EMBL/GenBank/DDBJ databases">
        <title>Phylogenetic analysis of Acidobacteriaceae.</title>
        <authorList>
            <person name="Qiu L."/>
            <person name="Zhang Q."/>
        </authorList>
    </citation>
    <scope>NUCLEOTIDE SEQUENCE</scope>
    <source>
        <strain evidence="4">DSM 25168</strain>
    </source>
</reference>
<feature type="domain" description="DUF5666" evidence="3">
    <location>
        <begin position="254"/>
        <end position="285"/>
    </location>
</feature>
<evidence type="ECO:0000256" key="1">
    <source>
        <dbReference type="SAM" id="MobiDB-lite"/>
    </source>
</evidence>
<organism evidence="4 5">
    <name type="scientific">Occallatibacter riparius</name>
    <dbReference type="NCBI Taxonomy" id="1002689"/>
    <lineage>
        <taxon>Bacteria</taxon>
        <taxon>Pseudomonadati</taxon>
        <taxon>Acidobacteriota</taxon>
        <taxon>Terriglobia</taxon>
        <taxon>Terriglobales</taxon>
        <taxon>Acidobacteriaceae</taxon>
        <taxon>Occallatibacter</taxon>
    </lineage>
</organism>
<feature type="chain" id="PRO_5039942154" evidence="2">
    <location>
        <begin position="24"/>
        <end position="288"/>
    </location>
</feature>
<evidence type="ECO:0000256" key="2">
    <source>
        <dbReference type="SAM" id="SignalP"/>
    </source>
</evidence>
<evidence type="ECO:0000259" key="3">
    <source>
        <dbReference type="Pfam" id="PF18914"/>
    </source>
</evidence>
<keyword evidence="2" id="KW-0732">Signal</keyword>
<dbReference type="AlphaFoldDB" id="A0A9J7BMM0"/>
<dbReference type="InterPro" id="IPR043724">
    <property type="entry name" value="DUF5666"/>
</dbReference>
<protein>
    <submittedName>
        <fullName evidence="4">DUF5666 domain-containing protein</fullName>
    </submittedName>
</protein>
<gene>
    <name evidence="4" type="ORF">MOP44_25655</name>
</gene>
<accession>A0A9J7BMM0</accession>
<feature type="signal peptide" evidence="2">
    <location>
        <begin position="1"/>
        <end position="23"/>
    </location>
</feature>
<dbReference type="Pfam" id="PF18914">
    <property type="entry name" value="DUF5666"/>
    <property type="match status" value="1"/>
</dbReference>